<dbReference type="PROSITE" id="PS51194">
    <property type="entry name" value="HELICASE_CTER"/>
    <property type="match status" value="1"/>
</dbReference>
<dbReference type="Proteomes" id="UP000616837">
    <property type="component" value="Unassembled WGS sequence"/>
</dbReference>
<keyword evidence="5" id="KW-0238">DNA-binding</keyword>
<sequence>MISDHQLLATLNAKFGFSSFRDGQKETAKAVLEHQDTLAVLPTGGGKSLLYQLPGYLLPGCVLIVSPLISLMQDQVERLHRSGEKKVLMVNSQLTGKSRQQAIRQLSSFKFIFTSPESLTNPEIIQALKKAKISLFVVDEAHCISQWGPDFRPEYLLLSAIRKNLGSPTTLLLTATATPEVRQDIIQKMGLEKAAVTQVIRSVNRPNIYYAVERFLSANEKEQYLIEQVSRLAGPGIIYFASRKLASQFAEKLNKETNKNVAAYHAGIAPLDRYRLQQQFMGNQIQLICATSAFGMGIDKEDIRFVIHFHEPANLESYVQEVGRAGRDGQPSLALLLYCPGDEQIQRTLNYIDLPESTLLEAVKNKQQPASVLGDNHELFSFYLKHGYNGKMIIKAFKKRQKNLSSHLEWMARYINNTKICRRKMILDYFGEQLEHPQEPCCDITEPTLIQRFEHHGGKTIKGRQASVKLDWQEQLYQLLNINHDKEN</sequence>
<evidence type="ECO:0000256" key="7">
    <source>
        <dbReference type="ARBA" id="ARBA00044550"/>
    </source>
</evidence>
<evidence type="ECO:0000256" key="3">
    <source>
        <dbReference type="ARBA" id="ARBA00022806"/>
    </source>
</evidence>
<dbReference type="GO" id="GO:0004386">
    <property type="term" value="F:helicase activity"/>
    <property type="evidence" value="ECO:0007669"/>
    <property type="project" value="UniProtKB-KW"/>
</dbReference>
<evidence type="ECO:0000259" key="8">
    <source>
        <dbReference type="PROSITE" id="PS51192"/>
    </source>
</evidence>
<dbReference type="PROSITE" id="PS51192">
    <property type="entry name" value="HELICASE_ATP_BIND_1"/>
    <property type="match status" value="1"/>
</dbReference>
<dbReference type="InterPro" id="IPR002464">
    <property type="entry name" value="DNA/RNA_helicase_DEAH_CS"/>
</dbReference>
<dbReference type="Pfam" id="PF00270">
    <property type="entry name" value="DEAD"/>
    <property type="match status" value="1"/>
</dbReference>
<dbReference type="PROSITE" id="PS00690">
    <property type="entry name" value="DEAH_ATP_HELICASE"/>
    <property type="match status" value="1"/>
</dbReference>
<dbReference type="InterPro" id="IPR001650">
    <property type="entry name" value="Helicase_C-like"/>
</dbReference>
<dbReference type="SMART" id="SM00490">
    <property type="entry name" value="HELICc"/>
    <property type="match status" value="1"/>
</dbReference>
<evidence type="ECO:0000256" key="4">
    <source>
        <dbReference type="ARBA" id="ARBA00022840"/>
    </source>
</evidence>
<keyword evidence="11" id="KW-1185">Reference proteome</keyword>
<evidence type="ECO:0000256" key="2">
    <source>
        <dbReference type="ARBA" id="ARBA00022801"/>
    </source>
</evidence>
<evidence type="ECO:0000256" key="1">
    <source>
        <dbReference type="ARBA" id="ARBA00022741"/>
    </source>
</evidence>
<keyword evidence="2" id="KW-0378">Hydrolase</keyword>
<name>A0ABR8PBN3_9LACO</name>
<dbReference type="PANTHER" id="PTHR13710:SF84">
    <property type="entry name" value="ATP-DEPENDENT DNA HELICASE RECS-RELATED"/>
    <property type="match status" value="1"/>
</dbReference>
<dbReference type="RefSeq" id="WP_191683983.1">
    <property type="nucleotide sequence ID" value="NZ_JACSQW010000004.1"/>
</dbReference>
<organism evidence="10 11">
    <name type="scientific">Limosilactobacillus avistercoris</name>
    <dbReference type="NCBI Taxonomy" id="2762243"/>
    <lineage>
        <taxon>Bacteria</taxon>
        <taxon>Bacillati</taxon>
        <taxon>Bacillota</taxon>
        <taxon>Bacilli</taxon>
        <taxon>Lactobacillales</taxon>
        <taxon>Lactobacillaceae</taxon>
        <taxon>Limosilactobacillus</taxon>
    </lineage>
</organism>
<gene>
    <name evidence="10" type="ORF">H9564_02555</name>
</gene>
<dbReference type="InterPro" id="IPR014001">
    <property type="entry name" value="Helicase_ATP-bd"/>
</dbReference>
<reference evidence="10 11" key="1">
    <citation type="submission" date="2020-08" db="EMBL/GenBank/DDBJ databases">
        <title>A Genomic Blueprint of the Chicken Gut Microbiome.</title>
        <authorList>
            <person name="Gilroy R."/>
            <person name="Ravi A."/>
            <person name="Getino M."/>
            <person name="Pursley I."/>
            <person name="Horton D.L."/>
            <person name="Alikhan N.-F."/>
            <person name="Baker D."/>
            <person name="Gharbi K."/>
            <person name="Hall N."/>
            <person name="Watson M."/>
            <person name="Adriaenssens E.M."/>
            <person name="Foster-Nyarko E."/>
            <person name="Jarju S."/>
            <person name="Secka A."/>
            <person name="Antonio M."/>
            <person name="Oren A."/>
            <person name="Chaudhuri R."/>
            <person name="La Ragione R.M."/>
            <person name="Hildebrand F."/>
            <person name="Pallen M.J."/>
        </authorList>
    </citation>
    <scope>NUCLEOTIDE SEQUENCE [LARGE SCALE GENOMIC DNA]</scope>
    <source>
        <strain evidence="10 11">Sa3CUN2</strain>
    </source>
</reference>
<dbReference type="NCBIfam" id="TIGR00614">
    <property type="entry name" value="recQ_fam"/>
    <property type="match status" value="1"/>
</dbReference>
<keyword evidence="4" id="KW-0067">ATP-binding</keyword>
<feature type="domain" description="Helicase C-terminal" evidence="9">
    <location>
        <begin position="220"/>
        <end position="371"/>
    </location>
</feature>
<evidence type="ECO:0000259" key="9">
    <source>
        <dbReference type="PROSITE" id="PS51194"/>
    </source>
</evidence>
<dbReference type="Pfam" id="PF00271">
    <property type="entry name" value="Helicase_C"/>
    <property type="match status" value="1"/>
</dbReference>
<dbReference type="SMART" id="SM00487">
    <property type="entry name" value="DEXDc"/>
    <property type="match status" value="1"/>
</dbReference>
<proteinExistence type="predicted"/>
<protein>
    <recommendedName>
        <fullName evidence="6">ATP-dependent DNA helicase RecQ</fullName>
    </recommendedName>
    <alternativeName>
        <fullName evidence="7">DNA 3'-5' helicase RecQ</fullName>
    </alternativeName>
</protein>
<feature type="domain" description="Helicase ATP-binding" evidence="8">
    <location>
        <begin position="28"/>
        <end position="195"/>
    </location>
</feature>
<dbReference type="Gene3D" id="3.40.50.300">
    <property type="entry name" value="P-loop containing nucleotide triphosphate hydrolases"/>
    <property type="match status" value="2"/>
</dbReference>
<dbReference type="Pfam" id="PF16124">
    <property type="entry name" value="RecQ_Zn_bind"/>
    <property type="match status" value="1"/>
</dbReference>
<dbReference type="InterPro" id="IPR004589">
    <property type="entry name" value="DNA_helicase_ATP-dep_RecQ"/>
</dbReference>
<keyword evidence="3 10" id="KW-0347">Helicase</keyword>
<evidence type="ECO:0000256" key="6">
    <source>
        <dbReference type="ARBA" id="ARBA00044535"/>
    </source>
</evidence>
<dbReference type="InterPro" id="IPR027417">
    <property type="entry name" value="P-loop_NTPase"/>
</dbReference>
<dbReference type="InterPro" id="IPR011545">
    <property type="entry name" value="DEAD/DEAH_box_helicase_dom"/>
</dbReference>
<comment type="caution">
    <text evidence="10">The sequence shown here is derived from an EMBL/GenBank/DDBJ whole genome shotgun (WGS) entry which is preliminary data.</text>
</comment>
<dbReference type="CDD" id="cd17920">
    <property type="entry name" value="DEXHc_RecQ"/>
    <property type="match status" value="1"/>
</dbReference>
<evidence type="ECO:0000256" key="5">
    <source>
        <dbReference type="ARBA" id="ARBA00023125"/>
    </source>
</evidence>
<dbReference type="PANTHER" id="PTHR13710">
    <property type="entry name" value="DNA HELICASE RECQ FAMILY MEMBER"/>
    <property type="match status" value="1"/>
</dbReference>
<accession>A0ABR8PBN3</accession>
<dbReference type="SUPFAM" id="SSF52540">
    <property type="entry name" value="P-loop containing nucleoside triphosphate hydrolases"/>
    <property type="match status" value="1"/>
</dbReference>
<evidence type="ECO:0000313" key="11">
    <source>
        <dbReference type="Proteomes" id="UP000616837"/>
    </source>
</evidence>
<evidence type="ECO:0000313" key="10">
    <source>
        <dbReference type="EMBL" id="MBD7894613.1"/>
    </source>
</evidence>
<dbReference type="InterPro" id="IPR032284">
    <property type="entry name" value="RecQ_Zn-bd"/>
</dbReference>
<dbReference type="EMBL" id="JACSQW010000004">
    <property type="protein sequence ID" value="MBD7894613.1"/>
    <property type="molecule type" value="Genomic_DNA"/>
</dbReference>
<keyword evidence="1" id="KW-0547">Nucleotide-binding</keyword>